<dbReference type="EMBL" id="CP054143">
    <property type="protein sequence ID" value="QKJ67471.1"/>
    <property type="molecule type" value="Genomic_DNA"/>
</dbReference>
<dbReference type="KEGG" id="dee:HQN60_12570"/>
<reference evidence="1 2" key="1">
    <citation type="submission" date="2020-05" db="EMBL/GenBank/DDBJ databases">
        <title>Complete genome sequence of Deefgea sp. D17.</title>
        <authorList>
            <person name="Bae J.-W."/>
            <person name="Han J.E."/>
        </authorList>
    </citation>
    <scope>NUCLEOTIDE SEQUENCE [LARGE SCALE GENOMIC DNA]</scope>
    <source>
        <strain evidence="1 2">D17</strain>
    </source>
</reference>
<proteinExistence type="predicted"/>
<dbReference type="Proteomes" id="UP000504844">
    <property type="component" value="Chromosome"/>
</dbReference>
<accession>A0A6M8SS11</accession>
<keyword evidence="2" id="KW-1185">Reference proteome</keyword>
<evidence type="ECO:0008006" key="3">
    <source>
        <dbReference type="Google" id="ProtNLM"/>
    </source>
</evidence>
<organism evidence="1 2">
    <name type="scientific">Deefgea piscis</name>
    <dbReference type="NCBI Taxonomy" id="2739061"/>
    <lineage>
        <taxon>Bacteria</taxon>
        <taxon>Pseudomonadati</taxon>
        <taxon>Pseudomonadota</taxon>
        <taxon>Betaproteobacteria</taxon>
        <taxon>Neisseriales</taxon>
        <taxon>Chitinibacteraceae</taxon>
        <taxon>Deefgea</taxon>
    </lineage>
</organism>
<evidence type="ECO:0000313" key="2">
    <source>
        <dbReference type="Proteomes" id="UP000504844"/>
    </source>
</evidence>
<protein>
    <recommendedName>
        <fullName evidence="3">Phage protein</fullName>
    </recommendedName>
</protein>
<sequence>MKVTITVDQGAIKALGANLGRKVQRSTAIALTKTAWQTKADVVEQMKSKIDRPTTFTLNSLVVRPAKYDRGSMTAKVEAKDWQEKYLRNIVSGVGESKRHLKRFELALQAVNQMPRGWVAVPAKEFALDAYGGMGRGILMKIISQIGTELLSGYQNKSTDAKVKARNQKRNGTFFAMQPGNREGLPPGVYQRRRFGSGWGSRMVLAYVKQARYKPQIDLEKIAEKAVSEHFQTEFIKALQS</sequence>
<evidence type="ECO:0000313" key="1">
    <source>
        <dbReference type="EMBL" id="QKJ67471.1"/>
    </source>
</evidence>
<gene>
    <name evidence="1" type="ORF">HQN60_12570</name>
</gene>
<name>A0A6M8SS11_9NEIS</name>
<dbReference type="AlphaFoldDB" id="A0A6M8SS11"/>
<dbReference type="RefSeq" id="WP_173533973.1">
    <property type="nucleotide sequence ID" value="NZ_CP054143.1"/>
</dbReference>